<evidence type="ECO:0000256" key="1">
    <source>
        <dbReference type="ARBA" id="ARBA00007626"/>
    </source>
</evidence>
<evidence type="ECO:0008006" key="6">
    <source>
        <dbReference type="Google" id="ProtNLM"/>
    </source>
</evidence>
<dbReference type="EMBL" id="JAYMYQ010000007">
    <property type="protein sequence ID" value="KAK7320774.1"/>
    <property type="molecule type" value="Genomic_DNA"/>
</dbReference>
<evidence type="ECO:0000256" key="2">
    <source>
        <dbReference type="ARBA" id="ARBA00022737"/>
    </source>
</evidence>
<dbReference type="InterPro" id="IPR044179">
    <property type="entry name" value="PPR5-like"/>
</dbReference>
<dbReference type="Gene3D" id="1.25.40.10">
    <property type="entry name" value="Tetratricopeptide repeat domain"/>
    <property type="match status" value="2"/>
</dbReference>
<feature type="repeat" description="PPR" evidence="3">
    <location>
        <begin position="398"/>
        <end position="431"/>
    </location>
</feature>
<dbReference type="AlphaFoldDB" id="A0AAN9KNX1"/>
<evidence type="ECO:0000256" key="3">
    <source>
        <dbReference type="PROSITE-ProRule" id="PRU00708"/>
    </source>
</evidence>
<comment type="caution">
    <text evidence="4">The sequence shown here is derived from an EMBL/GenBank/DDBJ whole genome shotgun (WGS) entry which is preliminary data.</text>
</comment>
<evidence type="ECO:0000313" key="5">
    <source>
        <dbReference type="Proteomes" id="UP001367508"/>
    </source>
</evidence>
<accession>A0AAN9KNX1</accession>
<dbReference type="GO" id="GO:0003729">
    <property type="term" value="F:mRNA binding"/>
    <property type="evidence" value="ECO:0007669"/>
    <property type="project" value="InterPro"/>
</dbReference>
<evidence type="ECO:0000313" key="4">
    <source>
        <dbReference type="EMBL" id="KAK7320774.1"/>
    </source>
</evidence>
<dbReference type="InterPro" id="IPR011990">
    <property type="entry name" value="TPR-like_helical_dom_sf"/>
</dbReference>
<dbReference type="PROSITE" id="PS51375">
    <property type="entry name" value="PPR"/>
    <property type="match status" value="4"/>
</dbReference>
<organism evidence="4 5">
    <name type="scientific">Canavalia gladiata</name>
    <name type="common">Sword bean</name>
    <name type="synonym">Dolichos gladiatus</name>
    <dbReference type="NCBI Taxonomy" id="3824"/>
    <lineage>
        <taxon>Eukaryota</taxon>
        <taxon>Viridiplantae</taxon>
        <taxon>Streptophyta</taxon>
        <taxon>Embryophyta</taxon>
        <taxon>Tracheophyta</taxon>
        <taxon>Spermatophyta</taxon>
        <taxon>Magnoliopsida</taxon>
        <taxon>eudicotyledons</taxon>
        <taxon>Gunneridae</taxon>
        <taxon>Pentapetalae</taxon>
        <taxon>rosids</taxon>
        <taxon>fabids</taxon>
        <taxon>Fabales</taxon>
        <taxon>Fabaceae</taxon>
        <taxon>Papilionoideae</taxon>
        <taxon>50 kb inversion clade</taxon>
        <taxon>NPAAA clade</taxon>
        <taxon>indigoferoid/millettioid clade</taxon>
        <taxon>Phaseoleae</taxon>
        <taxon>Canavalia</taxon>
    </lineage>
</organism>
<keyword evidence="2" id="KW-0677">Repeat</keyword>
<dbReference type="Pfam" id="PF01535">
    <property type="entry name" value="PPR"/>
    <property type="match status" value="1"/>
</dbReference>
<dbReference type="Pfam" id="PF13812">
    <property type="entry name" value="PPR_3"/>
    <property type="match status" value="1"/>
</dbReference>
<reference evidence="4 5" key="1">
    <citation type="submission" date="2024-01" db="EMBL/GenBank/DDBJ databases">
        <title>The genomes of 5 underutilized Papilionoideae crops provide insights into root nodulation and disease resistanc.</title>
        <authorList>
            <person name="Jiang F."/>
        </authorList>
    </citation>
    <scope>NUCLEOTIDE SEQUENCE [LARGE SCALE GENOMIC DNA]</scope>
    <source>
        <strain evidence="4">LVBAO_FW01</strain>
        <tissue evidence="4">Leaves</tissue>
    </source>
</reference>
<dbReference type="Pfam" id="PF13041">
    <property type="entry name" value="PPR_2"/>
    <property type="match status" value="1"/>
</dbReference>
<name>A0AAN9KNX1_CANGL</name>
<dbReference type="Proteomes" id="UP001367508">
    <property type="component" value="Unassembled WGS sequence"/>
</dbReference>
<feature type="repeat" description="PPR" evidence="3">
    <location>
        <begin position="184"/>
        <end position="218"/>
    </location>
</feature>
<keyword evidence="5" id="KW-1185">Reference proteome</keyword>
<protein>
    <recommendedName>
        <fullName evidence="6">Pentatricopeptide repeat-containing protein</fullName>
    </recommendedName>
</protein>
<dbReference type="PANTHER" id="PTHR47874">
    <property type="entry name" value="EXPRESSED PROTEIN"/>
    <property type="match status" value="1"/>
</dbReference>
<dbReference type="InterPro" id="IPR002885">
    <property type="entry name" value="PPR_rpt"/>
</dbReference>
<dbReference type="PANTHER" id="PTHR47874:SF4">
    <property type="entry name" value="EXPRESSED PROTEIN"/>
    <property type="match status" value="1"/>
</dbReference>
<comment type="similarity">
    <text evidence="1">Belongs to the PPR family. P subfamily.</text>
</comment>
<proteinExistence type="inferred from homology"/>
<dbReference type="NCBIfam" id="TIGR00756">
    <property type="entry name" value="PPR"/>
    <property type="match status" value="3"/>
</dbReference>
<gene>
    <name evidence="4" type="ORF">VNO77_30558</name>
</gene>
<sequence>MKNMGLAVRVLWTVRKSCRGSLCFLPNLHRSCLSKHSHSNSNSNSNANPLLLKLLQVSNSHIKTTLDQEISSLQNSQLSWNALVTSLSPSFSDKARLVLEWILEKMLKENEKDHNLFSELIYLCGKVKNVQLGMHVFSSMEANGIKPTSLVFNSLISVCLSSHDVVTALSLFEIMESSESYKPDFHTYNIFISAFSKSGNVDAMLAWYSAKKSAGLGPDLQMFESLMLGCVNSRNFEIADRIFEEMMNSEIVPNASILESRLKGICKQKSLGQAEEFFKFVMHAGWEINENMVDKLVALYQEQGQVEKMEELLETMTKARVITPVVLSRIHCGIVRMYAMLDRLDEVEFAVGRMLKQGLSFTSVDDVEKVICSYFRREAYDRLDIFLECLKKSCYVLNKSTYDLLISGYRRARLNEKVDSMMEEMKSAGLA</sequence>
<feature type="repeat" description="PPR" evidence="3">
    <location>
        <begin position="113"/>
        <end position="147"/>
    </location>
</feature>
<feature type="repeat" description="PPR" evidence="3">
    <location>
        <begin position="219"/>
        <end position="253"/>
    </location>
</feature>